<dbReference type="AlphaFoldDB" id="A0ABD1ZKU6"/>
<dbReference type="InterPro" id="IPR001372">
    <property type="entry name" value="Dynein_light_chain_typ-1/2"/>
</dbReference>
<evidence type="ECO:0000313" key="3">
    <source>
        <dbReference type="Proteomes" id="UP001605036"/>
    </source>
</evidence>
<dbReference type="SUPFAM" id="SSF54648">
    <property type="entry name" value="DLC"/>
    <property type="match status" value="1"/>
</dbReference>
<evidence type="ECO:0000313" key="2">
    <source>
        <dbReference type="EMBL" id="KAL2651521.1"/>
    </source>
</evidence>
<keyword evidence="1" id="KW-0963">Cytoplasm</keyword>
<dbReference type="PANTHER" id="PTHR11886:SF78">
    <property type="entry name" value="DYNEIN LIGHT CHAIN"/>
    <property type="match status" value="1"/>
</dbReference>
<dbReference type="CDD" id="cd21452">
    <property type="entry name" value="DLC-like_DYNLL1_DYNLL2"/>
    <property type="match status" value="1"/>
</dbReference>
<reference evidence="2 3" key="1">
    <citation type="submission" date="2024-09" db="EMBL/GenBank/DDBJ databases">
        <title>Chromosome-scale assembly of Riccia fluitans.</title>
        <authorList>
            <person name="Paukszto L."/>
            <person name="Sawicki J."/>
            <person name="Karawczyk K."/>
            <person name="Piernik-Szablinska J."/>
            <person name="Szczecinska M."/>
            <person name="Mazdziarz M."/>
        </authorList>
    </citation>
    <scope>NUCLEOTIDE SEQUENCE [LARGE SCALE GENOMIC DNA]</scope>
    <source>
        <strain evidence="2">Rf_01</strain>
        <tissue evidence="2">Aerial parts of the thallus</tissue>
    </source>
</reference>
<dbReference type="SMART" id="SM01375">
    <property type="entry name" value="Dynein_light"/>
    <property type="match status" value="1"/>
</dbReference>
<keyword evidence="1" id="KW-0505">Motor protein</keyword>
<keyword evidence="1" id="KW-0206">Cytoskeleton</keyword>
<sequence length="92" mass="10027">MLEGKAIVGETDMPAKMQAHAMRCASAALDSYDVTDCKDIACYIKKDFDKSYGPGWQCVVGTSFGSYVTHSCGNFIHFCLGRMAVMLFRGVA</sequence>
<accession>A0ABD1ZKU6</accession>
<comment type="similarity">
    <text evidence="1">Belongs to the dynein light chain family.</text>
</comment>
<dbReference type="Gene3D" id="3.30.740.10">
    <property type="entry name" value="Protein Inhibitor Of Neuronal Nitric Oxide Synthase"/>
    <property type="match status" value="1"/>
</dbReference>
<dbReference type="GO" id="GO:0030286">
    <property type="term" value="C:dynein complex"/>
    <property type="evidence" value="ECO:0007669"/>
    <property type="project" value="UniProtKB-KW"/>
</dbReference>
<comment type="subcellular location">
    <subcellularLocation>
        <location evidence="1">Cytoplasm</location>
        <location evidence="1">Cytoskeleton</location>
    </subcellularLocation>
</comment>
<evidence type="ECO:0000256" key="1">
    <source>
        <dbReference type="RuleBase" id="RU365010"/>
    </source>
</evidence>
<dbReference type="Proteomes" id="UP001605036">
    <property type="component" value="Unassembled WGS sequence"/>
</dbReference>
<name>A0ABD1ZKU6_9MARC</name>
<comment type="caution">
    <text evidence="2">The sequence shown here is derived from an EMBL/GenBank/DDBJ whole genome shotgun (WGS) entry which is preliminary data.</text>
</comment>
<dbReference type="PANTHER" id="PTHR11886">
    <property type="entry name" value="DYNEIN LIGHT CHAIN"/>
    <property type="match status" value="1"/>
</dbReference>
<keyword evidence="3" id="KW-1185">Reference proteome</keyword>
<dbReference type="Pfam" id="PF01221">
    <property type="entry name" value="Dynein_light"/>
    <property type="match status" value="1"/>
</dbReference>
<protein>
    <recommendedName>
        <fullName evidence="1">Dynein light chain</fullName>
    </recommendedName>
</protein>
<dbReference type="InterPro" id="IPR037177">
    <property type="entry name" value="DLC_sf"/>
</dbReference>
<proteinExistence type="inferred from homology"/>
<organism evidence="2 3">
    <name type="scientific">Riccia fluitans</name>
    <dbReference type="NCBI Taxonomy" id="41844"/>
    <lineage>
        <taxon>Eukaryota</taxon>
        <taxon>Viridiplantae</taxon>
        <taxon>Streptophyta</taxon>
        <taxon>Embryophyta</taxon>
        <taxon>Marchantiophyta</taxon>
        <taxon>Marchantiopsida</taxon>
        <taxon>Marchantiidae</taxon>
        <taxon>Marchantiales</taxon>
        <taxon>Ricciaceae</taxon>
        <taxon>Riccia</taxon>
    </lineage>
</organism>
<dbReference type="EMBL" id="JBHFFA010000001">
    <property type="protein sequence ID" value="KAL2651521.1"/>
    <property type="molecule type" value="Genomic_DNA"/>
</dbReference>
<gene>
    <name evidence="2" type="ORF">R1flu_019649</name>
</gene>
<keyword evidence="1" id="KW-0493">Microtubule</keyword>
<keyword evidence="1" id="KW-0243">Dynein</keyword>
<dbReference type="FunFam" id="3.30.740.10:FF:000008">
    <property type="entry name" value="Dynein light chain"/>
    <property type="match status" value="1"/>
</dbReference>
<dbReference type="GO" id="GO:0005874">
    <property type="term" value="C:microtubule"/>
    <property type="evidence" value="ECO:0007669"/>
    <property type="project" value="UniProtKB-KW"/>
</dbReference>